<protein>
    <submittedName>
        <fullName evidence="4">2-hydroxyacid dehydrogenase</fullName>
    </submittedName>
</protein>
<dbReference type="SUPFAM" id="SSF51735">
    <property type="entry name" value="NAD(P)-binding Rossmann-fold domains"/>
    <property type="match status" value="1"/>
</dbReference>
<dbReference type="InterPro" id="IPR006140">
    <property type="entry name" value="D-isomer_DH_NAD-bd"/>
</dbReference>
<dbReference type="Proteomes" id="UP000216004">
    <property type="component" value="Unassembled WGS sequence"/>
</dbReference>
<comment type="caution">
    <text evidence="4">The sequence shown here is derived from an EMBL/GenBank/DDBJ whole genome shotgun (WGS) entry which is preliminary data.</text>
</comment>
<dbReference type="RefSeq" id="WP_094722501.1">
    <property type="nucleotide sequence ID" value="NZ_MWWS01000004.1"/>
</dbReference>
<dbReference type="Pfam" id="PF02826">
    <property type="entry name" value="2-Hacid_dh_C"/>
    <property type="match status" value="1"/>
</dbReference>
<dbReference type="AlphaFoldDB" id="A0A261ESW1"/>
<dbReference type="GO" id="GO:0051287">
    <property type="term" value="F:NAD binding"/>
    <property type="evidence" value="ECO:0007669"/>
    <property type="project" value="InterPro"/>
</dbReference>
<evidence type="ECO:0000313" key="4">
    <source>
        <dbReference type="EMBL" id="OZG49949.1"/>
    </source>
</evidence>
<evidence type="ECO:0000256" key="1">
    <source>
        <dbReference type="ARBA" id="ARBA00023002"/>
    </source>
</evidence>
<dbReference type="CDD" id="cd05300">
    <property type="entry name" value="2-Hacid_dh_1"/>
    <property type="match status" value="1"/>
</dbReference>
<dbReference type="OrthoDB" id="4324715at2"/>
<keyword evidence="5" id="KW-1185">Reference proteome</keyword>
<keyword evidence="2" id="KW-0520">NAD</keyword>
<evidence type="ECO:0000259" key="3">
    <source>
        <dbReference type="Pfam" id="PF02826"/>
    </source>
</evidence>
<reference evidence="4 5" key="1">
    <citation type="journal article" date="2017" name="BMC Genomics">
        <title>Comparative genomic and phylogenomic analyses of the Bifidobacteriaceae family.</title>
        <authorList>
            <person name="Lugli G.A."/>
            <person name="Milani C."/>
            <person name="Turroni F."/>
            <person name="Duranti S."/>
            <person name="Mancabelli L."/>
            <person name="Mangifesta M."/>
            <person name="Ferrario C."/>
            <person name="Modesto M."/>
            <person name="Mattarelli P."/>
            <person name="Jiri K."/>
            <person name="van Sinderen D."/>
            <person name="Ventura M."/>
        </authorList>
    </citation>
    <scope>NUCLEOTIDE SEQUENCE [LARGE SCALE GENOMIC DNA]</scope>
    <source>
        <strain evidence="4 5">DSM 22924</strain>
    </source>
</reference>
<dbReference type="EMBL" id="MWWS01000004">
    <property type="protein sequence ID" value="OZG49949.1"/>
    <property type="molecule type" value="Genomic_DNA"/>
</dbReference>
<accession>A0A261ESW1</accession>
<feature type="domain" description="D-isomer specific 2-hydroxyacid dehydrogenase NAD-binding" evidence="3">
    <location>
        <begin position="132"/>
        <end position="307"/>
    </location>
</feature>
<dbReference type="PANTHER" id="PTHR43333:SF1">
    <property type="entry name" value="D-ISOMER SPECIFIC 2-HYDROXYACID DEHYDROGENASE NAD-BINDING DOMAIN-CONTAINING PROTEIN"/>
    <property type="match status" value="1"/>
</dbReference>
<gene>
    <name evidence="4" type="ORF">BOCO_0466</name>
</gene>
<name>A0A261ESW1_9BIFI</name>
<keyword evidence="1" id="KW-0560">Oxidoreductase</keyword>
<organism evidence="4 5">
    <name type="scientific">Bombiscardovia coagulans</name>
    <dbReference type="NCBI Taxonomy" id="686666"/>
    <lineage>
        <taxon>Bacteria</taxon>
        <taxon>Bacillati</taxon>
        <taxon>Actinomycetota</taxon>
        <taxon>Actinomycetes</taxon>
        <taxon>Bifidobacteriales</taxon>
        <taxon>Bifidobacteriaceae</taxon>
        <taxon>Bombiscardovia</taxon>
    </lineage>
</organism>
<dbReference type="Gene3D" id="3.40.50.720">
    <property type="entry name" value="NAD(P)-binding Rossmann-like Domain"/>
    <property type="match status" value="2"/>
</dbReference>
<sequence>MKNLHGLSGGWSHGASAGSSRLVNRHEVCIINALPLTEQEELTFKEVASGVQQYFVGDEGLDKDLSSELTDKATVILGNLQVSQVKRCKRIAWMQTASAGVNNYEVDGVLPETAMITSASGAYGQEVSEHMFAMMWALMKRLPNYRDQQRENIWQDRGPVATVRGAKVLIVGTGDIGSHFAQLVKAVGGNTIGIRRDVRKAAPGIDTMFGFKDLDKLLPQVDVVALVVPSSPDTYHILNRKRLSLIRSHAIIINAGRGDAVDCQALAEYLAAGSIGAAGLDVTEPEPLPKDHQLWNEPQCLITPHIAGGYHLPQARTQAINIALDNVQRYLSGLPLRNRMR</sequence>
<evidence type="ECO:0000313" key="5">
    <source>
        <dbReference type="Proteomes" id="UP000216004"/>
    </source>
</evidence>
<dbReference type="PANTHER" id="PTHR43333">
    <property type="entry name" value="2-HACID_DH_C DOMAIN-CONTAINING PROTEIN"/>
    <property type="match status" value="1"/>
</dbReference>
<dbReference type="InterPro" id="IPR036291">
    <property type="entry name" value="NAD(P)-bd_dom_sf"/>
</dbReference>
<evidence type="ECO:0000256" key="2">
    <source>
        <dbReference type="ARBA" id="ARBA00023027"/>
    </source>
</evidence>
<proteinExistence type="predicted"/>
<dbReference type="GO" id="GO:0016491">
    <property type="term" value="F:oxidoreductase activity"/>
    <property type="evidence" value="ECO:0007669"/>
    <property type="project" value="UniProtKB-KW"/>
</dbReference>